<dbReference type="EC" id="3.1.-.-" evidence="9"/>
<reference evidence="10" key="2">
    <citation type="journal article" date="2020" name="mSystems">
        <title>Genome- and Community-Level Interaction Insights into Carbon Utilization and Element Cycling Functions of Hydrothermarchaeota in Hydrothermal Sediment.</title>
        <authorList>
            <person name="Zhou Z."/>
            <person name="Liu Y."/>
            <person name="Xu W."/>
            <person name="Pan J."/>
            <person name="Luo Z.H."/>
            <person name="Li M."/>
        </authorList>
    </citation>
    <scope>NUCLEOTIDE SEQUENCE [LARGE SCALE GENOMIC DNA]</scope>
    <source>
        <strain evidence="10">HyVt-386</strain>
    </source>
</reference>
<dbReference type="GO" id="GO:0003677">
    <property type="term" value="F:DNA binding"/>
    <property type="evidence" value="ECO:0007669"/>
    <property type="project" value="UniProtKB-KW"/>
</dbReference>
<dbReference type="GO" id="GO:0043571">
    <property type="term" value="P:maintenance of CRISPR repeat elements"/>
    <property type="evidence" value="ECO:0007669"/>
    <property type="project" value="UniProtKB-UniRule"/>
</dbReference>
<name>A0A1F2P3N4_9EURY</name>
<evidence type="ECO:0000256" key="9">
    <source>
        <dbReference type="HAMAP-Rule" id="MF_01470"/>
    </source>
</evidence>
<evidence type="ECO:0000256" key="3">
    <source>
        <dbReference type="ARBA" id="ARBA00022759"/>
    </source>
</evidence>
<feature type="binding site" evidence="9">
    <location>
        <position position="227"/>
    </location>
    <ligand>
        <name>Mn(2+)</name>
        <dbReference type="ChEBI" id="CHEBI:29035"/>
    </ligand>
</feature>
<comment type="cofactor">
    <cofactor evidence="9">
        <name>Mg(2+)</name>
        <dbReference type="ChEBI" id="CHEBI:18420"/>
    </cofactor>
    <cofactor evidence="9">
        <name>Mn(2+)</name>
        <dbReference type="ChEBI" id="CHEBI:29035"/>
    </cofactor>
</comment>
<dbReference type="NCBIfam" id="TIGR00287">
    <property type="entry name" value="cas1"/>
    <property type="match status" value="1"/>
</dbReference>
<dbReference type="AlphaFoldDB" id="A0A1F2P3N4"/>
<dbReference type="EMBL" id="LYOR01000006">
    <property type="protein sequence ID" value="OFV65860.1"/>
    <property type="molecule type" value="Genomic_DNA"/>
</dbReference>
<evidence type="ECO:0000256" key="7">
    <source>
        <dbReference type="ARBA" id="ARBA00023125"/>
    </source>
</evidence>
<feature type="binding site" evidence="9">
    <location>
        <position position="162"/>
    </location>
    <ligand>
        <name>Mn(2+)</name>
        <dbReference type="ChEBI" id="CHEBI:29035"/>
    </ligand>
</feature>
<dbReference type="HAMAP" id="MF_01470">
    <property type="entry name" value="Cas1"/>
    <property type="match status" value="1"/>
</dbReference>
<accession>A0A1F2P3N4</accession>
<keyword evidence="5 9" id="KW-0460">Magnesium</keyword>
<dbReference type="CDD" id="cd09634">
    <property type="entry name" value="Cas1_I-II-III"/>
    <property type="match status" value="1"/>
</dbReference>
<dbReference type="InterPro" id="IPR050646">
    <property type="entry name" value="Cas1"/>
</dbReference>
<dbReference type="Gene3D" id="1.20.120.920">
    <property type="entry name" value="CRISPR-associated endonuclease Cas1, C-terminal domain"/>
    <property type="match status" value="1"/>
</dbReference>
<dbReference type="Pfam" id="PF01867">
    <property type="entry name" value="Cas_Cas1"/>
    <property type="match status" value="1"/>
</dbReference>
<dbReference type="GO" id="GO:0016787">
    <property type="term" value="F:hydrolase activity"/>
    <property type="evidence" value="ECO:0007669"/>
    <property type="project" value="UniProtKB-KW"/>
</dbReference>
<comment type="similarity">
    <text evidence="9">Belongs to the CRISPR-associated endonuclease Cas1 family.</text>
</comment>
<keyword evidence="12" id="KW-1185">Reference proteome</keyword>
<dbReference type="GO" id="GO:0004519">
    <property type="term" value="F:endonuclease activity"/>
    <property type="evidence" value="ECO:0007669"/>
    <property type="project" value="UniProtKB-UniRule"/>
</dbReference>
<dbReference type="EMBL" id="DRIE01000016">
    <property type="protein sequence ID" value="HEC56486.1"/>
    <property type="molecule type" value="Genomic_DNA"/>
</dbReference>
<dbReference type="Proteomes" id="UP000185779">
    <property type="component" value="Unassembled WGS sequence"/>
</dbReference>
<keyword evidence="3 9" id="KW-0255">Endonuclease</keyword>
<dbReference type="GO" id="GO:0046872">
    <property type="term" value="F:metal ion binding"/>
    <property type="evidence" value="ECO:0007669"/>
    <property type="project" value="UniProtKB-UniRule"/>
</dbReference>
<dbReference type="InterPro" id="IPR042211">
    <property type="entry name" value="CRISPR-assoc_Cas1_N"/>
</dbReference>
<keyword evidence="8 9" id="KW-0464">Manganese</keyword>
<keyword evidence="6 9" id="KW-0051">Antiviral defense</keyword>
<evidence type="ECO:0000313" key="12">
    <source>
        <dbReference type="Proteomes" id="UP000185779"/>
    </source>
</evidence>
<evidence type="ECO:0000256" key="6">
    <source>
        <dbReference type="ARBA" id="ARBA00023118"/>
    </source>
</evidence>
<evidence type="ECO:0000256" key="2">
    <source>
        <dbReference type="ARBA" id="ARBA00022723"/>
    </source>
</evidence>
<evidence type="ECO:0000256" key="8">
    <source>
        <dbReference type="ARBA" id="ARBA00023211"/>
    </source>
</evidence>
<comment type="caution">
    <text evidence="11">The sequence shown here is derived from an EMBL/GenBank/DDBJ whole genome shotgun (WGS) entry which is preliminary data.</text>
</comment>
<dbReference type="STRING" id="1839936.SBU_001269"/>
<keyword evidence="1 9" id="KW-0540">Nuclease</keyword>
<comment type="subunit">
    <text evidence="9">Homodimer, forms a heterotetramer with a Cas2 homodimer.</text>
</comment>
<feature type="binding site" evidence="9">
    <location>
        <position position="242"/>
    </location>
    <ligand>
        <name>Mn(2+)</name>
        <dbReference type="ChEBI" id="CHEBI:29035"/>
    </ligand>
</feature>
<dbReference type="PANTHER" id="PTHR34353">
    <property type="entry name" value="CRISPR-ASSOCIATED ENDONUCLEASE CAS1 1"/>
    <property type="match status" value="1"/>
</dbReference>
<dbReference type="Proteomes" id="UP000885936">
    <property type="component" value="Unassembled WGS sequence"/>
</dbReference>
<comment type="function">
    <text evidence="9">CRISPR (clustered regularly interspaced short palindromic repeat), is an adaptive immune system that provides protection against mobile genetic elements (viruses, transposable elements and conjugative plasmids). CRISPR clusters contain spacers, sequences complementary to antecedent mobile elements, and target invading nucleic acids. CRISPR clusters are transcribed and processed into CRISPR RNA (crRNA). Acts as a dsDNA endonuclease. Involved in the integration of spacer DNA into the CRISPR cassette.</text>
</comment>
<protein>
    <recommendedName>
        <fullName evidence="9">CRISPR-associated endonuclease Cas1</fullName>
        <ecNumber evidence="9">3.1.-.-</ecNumber>
    </recommendedName>
</protein>
<dbReference type="InterPro" id="IPR042206">
    <property type="entry name" value="CRISPR-assoc_Cas1_C"/>
</dbReference>
<evidence type="ECO:0000256" key="4">
    <source>
        <dbReference type="ARBA" id="ARBA00022801"/>
    </source>
</evidence>
<keyword evidence="4 9" id="KW-0378">Hydrolase</keyword>
<keyword evidence="7 9" id="KW-0238">DNA-binding</keyword>
<sequence length="334" mass="38633">MIEEHLRNLVISGFGVKLTKSGDLIEVVDKEGSKRLVSPRDLEQVIITGEVSITSGLVRLLLEKGVDLVFIGRHPSLFARVVRSDHNFITELWRAQIMLSDERRLEIGREILQSAIYNKMRMLKSLEKNRRGLSFRDEIERLKEVEFGMGRAADSFELMGYEGEGSHIYFSAIGRVIPGELNFTGRKKHPPPDPVNALLSYGYTVLRSRVEYGLMLAGLNPFEGIIHASYRNRPALSFDLTEEFRQVIVDRVVLTDLVRGWVRLKDFVVDGESGGCLMQEEFKRGFLERLYRRFEEEYTVEGEKMQFIDIIFRQARKLAEAIMGREKYRGFRYR</sequence>
<dbReference type="Gene3D" id="3.100.10.20">
    <property type="entry name" value="CRISPR-associated endonuclease Cas1, N-terminal domain"/>
    <property type="match status" value="1"/>
</dbReference>
<evidence type="ECO:0000256" key="1">
    <source>
        <dbReference type="ARBA" id="ARBA00022722"/>
    </source>
</evidence>
<dbReference type="InterPro" id="IPR002729">
    <property type="entry name" value="CRISPR-assoc_Cas1"/>
</dbReference>
<proteinExistence type="inferred from homology"/>
<evidence type="ECO:0000313" key="11">
    <source>
        <dbReference type="EMBL" id="OFV65860.1"/>
    </source>
</evidence>
<evidence type="ECO:0000313" key="10">
    <source>
        <dbReference type="EMBL" id="HEC56486.1"/>
    </source>
</evidence>
<organism evidence="11 12">
    <name type="scientific">Candidatus Syntropharchaeum butanivorans</name>
    <dbReference type="NCBI Taxonomy" id="1839936"/>
    <lineage>
        <taxon>Archaea</taxon>
        <taxon>Methanobacteriati</taxon>
        <taxon>Methanobacteriota</taxon>
        <taxon>Stenosarchaea group</taxon>
        <taxon>Methanomicrobia</taxon>
        <taxon>Methanosarcinales</taxon>
        <taxon>ANME-2 cluster</taxon>
        <taxon>Candidatus Syntropharchaeum</taxon>
    </lineage>
</organism>
<keyword evidence="2 9" id="KW-0479">Metal-binding</keyword>
<dbReference type="PANTHER" id="PTHR34353:SF2">
    <property type="entry name" value="CRISPR-ASSOCIATED ENDONUCLEASE CAS1 1"/>
    <property type="match status" value="1"/>
</dbReference>
<gene>
    <name evidence="9 10" type="primary">cas1</name>
    <name evidence="10" type="ORF">ENI32_01165</name>
    <name evidence="11" type="ORF">SBU_001269</name>
</gene>
<reference evidence="11 12" key="1">
    <citation type="submission" date="2016-05" db="EMBL/GenBank/DDBJ databases">
        <title>Microbial consortia oxidize butane by reversing methanogenesis.</title>
        <authorList>
            <person name="Laso-Perez R."/>
            <person name="Richter M."/>
            <person name="Wegener G."/>
            <person name="Musat F."/>
        </authorList>
    </citation>
    <scope>NUCLEOTIDE SEQUENCE [LARGE SCALE GENOMIC DNA]</scope>
    <source>
        <strain evidence="11">BOX1</strain>
    </source>
</reference>
<evidence type="ECO:0000256" key="5">
    <source>
        <dbReference type="ARBA" id="ARBA00022842"/>
    </source>
</evidence>
<dbReference type="GO" id="GO:0051607">
    <property type="term" value="P:defense response to virus"/>
    <property type="evidence" value="ECO:0007669"/>
    <property type="project" value="UniProtKB-UniRule"/>
</dbReference>